<dbReference type="OrthoDB" id="366456at2759"/>
<keyword evidence="2" id="KW-1133">Transmembrane helix</keyword>
<dbReference type="AlphaFoldDB" id="A0A9W5TD27"/>
<dbReference type="Pfam" id="PF12785">
    <property type="entry name" value="VESA1_N"/>
    <property type="match status" value="2"/>
</dbReference>
<proteinExistence type="predicted"/>
<accession>A0A9W5TD27</accession>
<organism evidence="3 4">
    <name type="scientific">Babesia ovis</name>
    <dbReference type="NCBI Taxonomy" id="5869"/>
    <lineage>
        <taxon>Eukaryota</taxon>
        <taxon>Sar</taxon>
        <taxon>Alveolata</taxon>
        <taxon>Apicomplexa</taxon>
        <taxon>Aconoidasida</taxon>
        <taxon>Piroplasmida</taxon>
        <taxon>Babesiidae</taxon>
        <taxon>Babesia</taxon>
    </lineage>
</organism>
<sequence length="343" mass="38285">MVDVPIPISEPELTCEGIGCCGNKSGSDSGTGTKCDNCSKNKKKKYKSSYRSSGSSKDGDCKWDEIYKECTTDSGSDKKDTDKVLAVLARILLGAIPLVFSGLSYMAWMAGSNKWDKNTTTEENWLLCQFMMRMGYDRTKLREVKGNELYPKIIQNCKVFDGVEQPKNMNYATFLDSLRGKAKDDKSKNSKELPLLILNTICSGYFRSLHTIDSIRDPKPRTPRTVREILYWLTSLPYCPIYRTLVPKVQEMFRKVGSGSKGEVVTFYGSDINNDAKTLGVSTSNCGSYLLGAALIAPMVLLSIQDTVECLVGKEEKAKKSLSGEFWGDYRSDFEVIIGCWMT</sequence>
<feature type="transmembrane region" description="Helical" evidence="2">
    <location>
        <begin position="84"/>
        <end position="108"/>
    </location>
</feature>
<evidence type="ECO:0000256" key="2">
    <source>
        <dbReference type="SAM" id="Phobius"/>
    </source>
</evidence>
<name>A0A9W5TD27_BABOV</name>
<reference evidence="3" key="1">
    <citation type="submission" date="2019-12" db="EMBL/GenBank/DDBJ databases">
        <title>Genome sequence of Babesia ovis.</title>
        <authorList>
            <person name="Yamagishi J."/>
            <person name="Sevinc F."/>
            <person name="Xuan X."/>
        </authorList>
    </citation>
    <scope>NUCLEOTIDE SEQUENCE</scope>
    <source>
        <strain evidence="3">Selcuk</strain>
    </source>
</reference>
<gene>
    <name evidence="3" type="ORF">BaOVIS_033600</name>
</gene>
<dbReference type="InterPro" id="IPR024751">
    <property type="entry name" value="VESA1"/>
</dbReference>
<comment type="caution">
    <text evidence="3">The sequence shown here is derived from an EMBL/GenBank/DDBJ whole genome shotgun (WGS) entry which is preliminary data.</text>
</comment>
<protein>
    <submittedName>
        <fullName evidence="3">Variant erythrocyte surface antigen beta subunit, putative</fullName>
    </submittedName>
</protein>
<evidence type="ECO:0000256" key="1">
    <source>
        <dbReference type="SAM" id="MobiDB-lite"/>
    </source>
</evidence>
<dbReference type="Proteomes" id="UP001057455">
    <property type="component" value="Unassembled WGS sequence"/>
</dbReference>
<evidence type="ECO:0000313" key="3">
    <source>
        <dbReference type="EMBL" id="GFE55995.1"/>
    </source>
</evidence>
<keyword evidence="4" id="KW-1185">Reference proteome</keyword>
<feature type="region of interest" description="Disordered" evidence="1">
    <location>
        <begin position="25"/>
        <end position="59"/>
    </location>
</feature>
<dbReference type="EMBL" id="BLIY01000031">
    <property type="protein sequence ID" value="GFE55995.1"/>
    <property type="molecule type" value="Genomic_DNA"/>
</dbReference>
<keyword evidence="2" id="KW-0472">Membrane</keyword>
<keyword evidence="2" id="KW-0812">Transmembrane</keyword>
<evidence type="ECO:0000313" key="4">
    <source>
        <dbReference type="Proteomes" id="UP001057455"/>
    </source>
</evidence>